<feature type="chain" id="PRO_5045257800" evidence="2">
    <location>
        <begin position="23"/>
        <end position="670"/>
    </location>
</feature>
<dbReference type="InterPro" id="IPR000297">
    <property type="entry name" value="PPIase_PpiC"/>
</dbReference>
<dbReference type="PROSITE" id="PS51257">
    <property type="entry name" value="PROKAR_LIPOPROTEIN"/>
    <property type="match status" value="1"/>
</dbReference>
<comment type="caution">
    <text evidence="4">The sequence shown here is derived from an EMBL/GenBank/DDBJ whole genome shotgun (WGS) entry which is preliminary data.</text>
</comment>
<evidence type="ECO:0000313" key="5">
    <source>
        <dbReference type="Proteomes" id="UP001589654"/>
    </source>
</evidence>
<feature type="signal peptide" evidence="2">
    <location>
        <begin position="1"/>
        <end position="22"/>
    </location>
</feature>
<reference evidence="4 5" key="1">
    <citation type="submission" date="2024-09" db="EMBL/GenBank/DDBJ databases">
        <authorList>
            <person name="Sun Q."/>
            <person name="Mori K."/>
        </authorList>
    </citation>
    <scope>NUCLEOTIDE SEQUENCE [LARGE SCALE GENOMIC DNA]</scope>
    <source>
        <strain evidence="4 5">CECT 7682</strain>
    </source>
</reference>
<evidence type="ECO:0000313" key="4">
    <source>
        <dbReference type="EMBL" id="MFB9210746.1"/>
    </source>
</evidence>
<feature type="domain" description="PpiC" evidence="3">
    <location>
        <begin position="239"/>
        <end position="342"/>
    </location>
</feature>
<dbReference type="Proteomes" id="UP001589654">
    <property type="component" value="Unassembled WGS sequence"/>
</dbReference>
<proteinExistence type="predicted"/>
<dbReference type="InterPro" id="IPR046357">
    <property type="entry name" value="PPIase_dom_sf"/>
</dbReference>
<dbReference type="PANTHER" id="PTHR47245:SF2">
    <property type="entry name" value="PEPTIDYL-PROLYL CIS-TRANS ISOMERASE HP_0175-RELATED"/>
    <property type="match status" value="1"/>
</dbReference>
<dbReference type="PROSITE" id="PS50198">
    <property type="entry name" value="PPIC_PPIASE_2"/>
    <property type="match status" value="2"/>
</dbReference>
<evidence type="ECO:0000259" key="3">
    <source>
        <dbReference type="PROSITE" id="PS50198"/>
    </source>
</evidence>
<name>A0ABV5J1Z5_9BACT</name>
<dbReference type="EMBL" id="JBHMEW010000008">
    <property type="protein sequence ID" value="MFB9210746.1"/>
    <property type="molecule type" value="Genomic_DNA"/>
</dbReference>
<sequence length="670" mass="77232">MKIKYLCLLTLGIATACSPASKVIPADSGQEYQYLMTIGNEDIPAEEFLHVLSKSRDFDDESQKLSNEEFEENLSLFINYKLKVKEAEALGMHKSEEFRREFETFKEDLKKPYLLESSLREGEVRKAYNRLQEVVNASHILLRFPSNASKEDSIAVYNMAKKLQKKIQDGEDINQLALEYSQDPSAVKNKGDLGYFTALQMVYPFEDAVYELKPGEVSNPVLTQFGYHIIKLKDRKPNPGQVKVSHILVRTDPADPISEDHAKRKITDIYTELQKEESSWKEVCQNFSEDQGTKQSGGELPWFGVGSFIPEFENMAFSLEEPGEISAPIKTPYGYHIIRLEASKPLGSFDELEESLKAKILRDSRSDLIKEQVMAMQKSKYDFRENLSVSNKVKDIFDNYLPGDLEAIKNEISHQQLLDSTLFSTQNGKKSVADFIQFIKADEVVVKPKAKQFFKPWYHKFEEVSLNEAEEADLMKNNESFQLLVKEYRDGILLFNLMNEKVWQKALNDTSGQKTYFQDHQEQYQWEKRVGALVIKVNQKNYKDSLYAFLKEKPYSGDLKKKLEERFLKQEPLAFTMEQGTFELENHPVLSKVDLGKELQDLDVNKSLYFVALGNTIPSGPKKFSETRGKVIQDYQESLEDDLIKTLKEHYIIQINQDEKNRIANIVVKN</sequence>
<dbReference type="Gene3D" id="3.10.50.40">
    <property type="match status" value="2"/>
</dbReference>
<keyword evidence="1 4" id="KW-0413">Isomerase</keyword>
<dbReference type="RefSeq" id="WP_290246990.1">
    <property type="nucleotide sequence ID" value="NZ_JAUFQT010000001.1"/>
</dbReference>
<dbReference type="PANTHER" id="PTHR47245">
    <property type="entry name" value="PEPTIDYLPROLYL ISOMERASE"/>
    <property type="match status" value="1"/>
</dbReference>
<protein>
    <submittedName>
        <fullName evidence="4">Peptidylprolyl isomerase</fullName>
    </submittedName>
</protein>
<dbReference type="InterPro" id="IPR050245">
    <property type="entry name" value="PrsA_foldase"/>
</dbReference>
<dbReference type="Pfam" id="PF00639">
    <property type="entry name" value="Rotamase"/>
    <property type="match status" value="2"/>
</dbReference>
<organism evidence="4 5">
    <name type="scientific">Echinicola jeungdonensis</name>
    <dbReference type="NCBI Taxonomy" id="709343"/>
    <lineage>
        <taxon>Bacteria</taxon>
        <taxon>Pseudomonadati</taxon>
        <taxon>Bacteroidota</taxon>
        <taxon>Cytophagia</taxon>
        <taxon>Cytophagales</taxon>
        <taxon>Cyclobacteriaceae</taxon>
        <taxon>Echinicola</taxon>
    </lineage>
</organism>
<dbReference type="SUPFAM" id="SSF54534">
    <property type="entry name" value="FKBP-like"/>
    <property type="match status" value="2"/>
</dbReference>
<evidence type="ECO:0000256" key="1">
    <source>
        <dbReference type="PROSITE-ProRule" id="PRU00278"/>
    </source>
</evidence>
<evidence type="ECO:0000256" key="2">
    <source>
        <dbReference type="SAM" id="SignalP"/>
    </source>
</evidence>
<gene>
    <name evidence="4" type="ORF">ACFFUR_02945</name>
</gene>
<keyword evidence="5" id="KW-1185">Reference proteome</keyword>
<accession>A0ABV5J1Z5</accession>
<feature type="domain" description="PpiC" evidence="3">
    <location>
        <begin position="132"/>
        <end position="234"/>
    </location>
</feature>
<keyword evidence="1" id="KW-0697">Rotamase</keyword>
<keyword evidence="2" id="KW-0732">Signal</keyword>
<dbReference type="GO" id="GO:0016853">
    <property type="term" value="F:isomerase activity"/>
    <property type="evidence" value="ECO:0007669"/>
    <property type="project" value="UniProtKB-KW"/>
</dbReference>